<dbReference type="Proteomes" id="UP000295388">
    <property type="component" value="Unassembled WGS sequence"/>
</dbReference>
<organism evidence="2 3">
    <name type="scientific">Kribbella caucasensis</name>
    <dbReference type="NCBI Taxonomy" id="2512215"/>
    <lineage>
        <taxon>Bacteria</taxon>
        <taxon>Bacillati</taxon>
        <taxon>Actinomycetota</taxon>
        <taxon>Actinomycetes</taxon>
        <taxon>Propionibacteriales</taxon>
        <taxon>Kribbellaceae</taxon>
        <taxon>Kribbella</taxon>
    </lineage>
</organism>
<accession>A0A4R6KJT6</accession>
<dbReference type="InterPro" id="IPR003779">
    <property type="entry name" value="CMD-like"/>
</dbReference>
<dbReference type="SUPFAM" id="SSF69118">
    <property type="entry name" value="AhpD-like"/>
    <property type="match status" value="1"/>
</dbReference>
<name>A0A4R6KJT6_9ACTN</name>
<keyword evidence="3" id="KW-1185">Reference proteome</keyword>
<dbReference type="PANTHER" id="PTHR34846:SF11">
    <property type="entry name" value="4-CARBOXYMUCONOLACTONE DECARBOXYLASE FAMILY PROTEIN (AFU_ORTHOLOGUE AFUA_6G11590)"/>
    <property type="match status" value="1"/>
</dbReference>
<evidence type="ECO:0000313" key="3">
    <source>
        <dbReference type="Proteomes" id="UP000295388"/>
    </source>
</evidence>
<dbReference type="InterPro" id="IPR029032">
    <property type="entry name" value="AhpD-like"/>
</dbReference>
<comment type="caution">
    <text evidence="2">The sequence shown here is derived from an EMBL/GenBank/DDBJ whole genome shotgun (WGS) entry which is preliminary data.</text>
</comment>
<evidence type="ECO:0000259" key="1">
    <source>
        <dbReference type="Pfam" id="PF02627"/>
    </source>
</evidence>
<dbReference type="OrthoDB" id="949132at2"/>
<gene>
    <name evidence="2" type="ORF">EV643_103317</name>
</gene>
<protein>
    <submittedName>
        <fullName evidence="2">4-carboxymuconolactone decarboxylase</fullName>
    </submittedName>
</protein>
<dbReference type="GO" id="GO:0051920">
    <property type="term" value="F:peroxiredoxin activity"/>
    <property type="evidence" value="ECO:0007669"/>
    <property type="project" value="InterPro"/>
</dbReference>
<sequence length="189" mass="20570">MRLVALTPDQLVGSQHDLYEQIISGPRSAGHQLFPLTDGTGALTGPFGIMLHVPDIGRPLQEVGAAIRYRTSLSARVREIAILSVAATTSCAFESYAHERVGRAVGLTQFELESLAGGRFEAADPVEAAAYRLCELLNQDRFPVEDAEFQSLRSRLGETALIELVVLVGYYRTLAQLLNLFEVGVPAEE</sequence>
<dbReference type="Gene3D" id="1.20.1290.10">
    <property type="entry name" value="AhpD-like"/>
    <property type="match status" value="1"/>
</dbReference>
<feature type="domain" description="Carboxymuconolactone decarboxylase-like" evidence="1">
    <location>
        <begin position="54"/>
        <end position="133"/>
    </location>
</feature>
<dbReference type="PANTHER" id="PTHR34846">
    <property type="entry name" value="4-CARBOXYMUCONOLACTONE DECARBOXYLASE FAMILY PROTEIN (AFU_ORTHOLOGUE AFUA_6G11590)"/>
    <property type="match status" value="1"/>
</dbReference>
<dbReference type="EMBL" id="SNWQ01000003">
    <property type="protein sequence ID" value="TDO51578.1"/>
    <property type="molecule type" value="Genomic_DNA"/>
</dbReference>
<dbReference type="AlphaFoldDB" id="A0A4R6KJT6"/>
<reference evidence="2 3" key="1">
    <citation type="submission" date="2019-03" db="EMBL/GenBank/DDBJ databases">
        <title>Genomic Encyclopedia of Type Strains, Phase III (KMG-III): the genomes of soil and plant-associated and newly described type strains.</title>
        <authorList>
            <person name="Whitman W."/>
        </authorList>
    </citation>
    <scope>NUCLEOTIDE SEQUENCE [LARGE SCALE GENOMIC DNA]</scope>
    <source>
        <strain evidence="2 3">VKM Ac-2527</strain>
    </source>
</reference>
<proteinExistence type="predicted"/>
<evidence type="ECO:0000313" key="2">
    <source>
        <dbReference type="EMBL" id="TDO51578.1"/>
    </source>
</evidence>
<dbReference type="Pfam" id="PF02627">
    <property type="entry name" value="CMD"/>
    <property type="match status" value="1"/>
</dbReference>